<feature type="signal peptide" evidence="10">
    <location>
        <begin position="1"/>
        <end position="26"/>
    </location>
</feature>
<evidence type="ECO:0000256" key="3">
    <source>
        <dbReference type="ARBA" id="ARBA00022723"/>
    </source>
</evidence>
<dbReference type="InterPro" id="IPR024079">
    <property type="entry name" value="MetalloPept_cat_dom_sf"/>
</dbReference>
<dbReference type="Proteomes" id="UP000277094">
    <property type="component" value="Unassembled WGS sequence"/>
</dbReference>
<dbReference type="PANTHER" id="PTHR47466:SF1">
    <property type="entry name" value="METALLOPROTEASE MEP1 (AFU_ORTHOLOGUE AFUA_1G07730)-RELATED"/>
    <property type="match status" value="1"/>
</dbReference>
<feature type="region of interest" description="Disordered" evidence="9">
    <location>
        <begin position="51"/>
        <end position="85"/>
    </location>
</feature>
<evidence type="ECO:0000313" key="12">
    <source>
        <dbReference type="EMBL" id="RNL79806.1"/>
    </source>
</evidence>
<evidence type="ECO:0000256" key="1">
    <source>
        <dbReference type="ARBA" id="ARBA00008721"/>
    </source>
</evidence>
<evidence type="ECO:0000256" key="10">
    <source>
        <dbReference type="SAM" id="SignalP"/>
    </source>
</evidence>
<dbReference type="AlphaFoldDB" id="A0A3N0DWD1"/>
<feature type="domain" description="Peptidase M43 pregnancy-associated plasma-A" evidence="11">
    <location>
        <begin position="186"/>
        <end position="303"/>
    </location>
</feature>
<evidence type="ECO:0000256" key="6">
    <source>
        <dbReference type="ARBA" id="ARBA00022833"/>
    </source>
</evidence>
<keyword evidence="8" id="KW-1015">Disulfide bond</keyword>
<dbReference type="RefSeq" id="WP_123234310.1">
    <property type="nucleotide sequence ID" value="NZ_RJSG01000002.1"/>
</dbReference>
<feature type="compositionally biased region" description="Polar residues" evidence="9">
    <location>
        <begin position="252"/>
        <end position="268"/>
    </location>
</feature>
<evidence type="ECO:0000256" key="4">
    <source>
        <dbReference type="ARBA" id="ARBA00022729"/>
    </source>
</evidence>
<dbReference type="InterPro" id="IPR008754">
    <property type="entry name" value="Peptidase_M43"/>
</dbReference>
<feature type="chain" id="PRO_5039603982" evidence="10">
    <location>
        <begin position="27"/>
        <end position="309"/>
    </location>
</feature>
<dbReference type="CDD" id="cd04275">
    <property type="entry name" value="ZnMc_pappalysin_like"/>
    <property type="match status" value="1"/>
</dbReference>
<comment type="caution">
    <text evidence="12">The sequence shown here is derived from an EMBL/GenBank/DDBJ whole genome shotgun (WGS) entry which is preliminary data.</text>
</comment>
<protein>
    <submittedName>
        <fullName evidence="12">Zinc metalloprotease</fullName>
    </submittedName>
</protein>
<keyword evidence="5" id="KW-0378">Hydrolase</keyword>
<dbReference type="GO" id="GO:0006508">
    <property type="term" value="P:proteolysis"/>
    <property type="evidence" value="ECO:0007669"/>
    <property type="project" value="UniProtKB-KW"/>
</dbReference>
<evidence type="ECO:0000256" key="9">
    <source>
        <dbReference type="SAM" id="MobiDB-lite"/>
    </source>
</evidence>
<dbReference type="OrthoDB" id="6278496at2"/>
<comment type="similarity">
    <text evidence="1">Belongs to the peptidase M43B family.</text>
</comment>
<evidence type="ECO:0000256" key="8">
    <source>
        <dbReference type="ARBA" id="ARBA00023157"/>
    </source>
</evidence>
<dbReference type="EMBL" id="RJSG01000002">
    <property type="protein sequence ID" value="RNL79806.1"/>
    <property type="molecule type" value="Genomic_DNA"/>
</dbReference>
<feature type="region of interest" description="Disordered" evidence="9">
    <location>
        <begin position="244"/>
        <end position="268"/>
    </location>
</feature>
<keyword evidence="7 12" id="KW-0482">Metalloprotease</keyword>
<evidence type="ECO:0000256" key="7">
    <source>
        <dbReference type="ARBA" id="ARBA00023049"/>
    </source>
</evidence>
<evidence type="ECO:0000256" key="2">
    <source>
        <dbReference type="ARBA" id="ARBA00022670"/>
    </source>
</evidence>
<reference evidence="12 13" key="1">
    <citation type="submission" date="2018-11" db="EMBL/GenBank/DDBJ databases">
        <authorList>
            <person name="Li F."/>
        </authorList>
    </citation>
    <scope>NUCLEOTIDE SEQUENCE [LARGE SCALE GENOMIC DNA]</scope>
    <source>
        <strain evidence="12 13">KIS18-7</strain>
    </source>
</reference>
<gene>
    <name evidence="12" type="ORF">EFL95_12725</name>
</gene>
<dbReference type="Pfam" id="PF05572">
    <property type="entry name" value="Peptidase_M43"/>
    <property type="match status" value="1"/>
</dbReference>
<keyword evidence="2 12" id="KW-0645">Protease</keyword>
<proteinExistence type="inferred from homology"/>
<evidence type="ECO:0000256" key="5">
    <source>
        <dbReference type="ARBA" id="ARBA00022801"/>
    </source>
</evidence>
<evidence type="ECO:0000313" key="13">
    <source>
        <dbReference type="Proteomes" id="UP000277094"/>
    </source>
</evidence>
<dbReference type="GO" id="GO:0046872">
    <property type="term" value="F:metal ion binding"/>
    <property type="evidence" value="ECO:0007669"/>
    <property type="project" value="UniProtKB-KW"/>
</dbReference>
<sequence>MIRFHSRLLTGLAAAAALLCASPGSAPVLTAAHLDHCFAPSEHGAATVGARSANPRAGDHRSISKAQQATIESETKKRLARRKASGAGPVTIRVYVHVMESSTGAGNVSDSRIDRQIDVLNQTYSGKDADHPGGPDTGFRFRLIDVDRYRNSTWHTDGDSETYRDQTRRGTRTALNVWLVDFDYLGIATFPWDYAAEGDVDGVRIQYTSLPGGSATHYNSGKTLTHETGHWLGLYHTFQDGCSSPGDEVSDTPAQASPSTGCPTGRDSCSSRGLDPIHDYMDYSYDSCYQSFTPGQVSRMKQMWAAYRA</sequence>
<accession>A0A3N0DWD1</accession>
<dbReference type="GO" id="GO:0008237">
    <property type="term" value="F:metallopeptidase activity"/>
    <property type="evidence" value="ECO:0007669"/>
    <property type="project" value="UniProtKB-KW"/>
</dbReference>
<dbReference type="SUPFAM" id="SSF55486">
    <property type="entry name" value="Metalloproteases ('zincins'), catalytic domain"/>
    <property type="match status" value="1"/>
</dbReference>
<keyword evidence="4 10" id="KW-0732">Signal</keyword>
<keyword evidence="6" id="KW-0862">Zinc</keyword>
<dbReference type="Gene3D" id="3.40.390.10">
    <property type="entry name" value="Collagenase (Catalytic Domain)"/>
    <property type="match status" value="1"/>
</dbReference>
<keyword evidence="13" id="KW-1185">Reference proteome</keyword>
<evidence type="ECO:0000259" key="11">
    <source>
        <dbReference type="Pfam" id="PF05572"/>
    </source>
</evidence>
<keyword evidence="3" id="KW-0479">Metal-binding</keyword>
<name>A0A3N0DWD1_9ACTN</name>
<dbReference type="PANTHER" id="PTHR47466">
    <property type="match status" value="1"/>
</dbReference>
<organism evidence="12 13">
    <name type="scientific">Nocardioides marmorisolisilvae</name>
    <dbReference type="NCBI Taxonomy" id="1542737"/>
    <lineage>
        <taxon>Bacteria</taxon>
        <taxon>Bacillati</taxon>
        <taxon>Actinomycetota</taxon>
        <taxon>Actinomycetes</taxon>
        <taxon>Propionibacteriales</taxon>
        <taxon>Nocardioidaceae</taxon>
        <taxon>Nocardioides</taxon>
    </lineage>
</organism>